<dbReference type="AlphaFoldDB" id="A0A430FH30"/>
<gene>
    <name evidence="3" type="ORF">D2E24_1830</name>
</gene>
<sequence length="145" mass="15473">MAIPAHERQMIERFQSNLSIIRKVAGWTVQQLADELGVARQTVANLEAGRTPMSKLQYLALRTVFNAEIVRSHNRDLARIIKTLVDDPQTGGDGRNAVGDGRDGDAADGPGTAMQVLTVITGALASGAIAAALAFLMFTDGDGRR</sequence>
<dbReference type="SMART" id="SM00530">
    <property type="entry name" value="HTH_XRE"/>
    <property type="match status" value="1"/>
</dbReference>
<keyword evidence="1" id="KW-1133">Transmembrane helix</keyword>
<dbReference type="PROSITE" id="PS50943">
    <property type="entry name" value="HTH_CROC1"/>
    <property type="match status" value="1"/>
</dbReference>
<dbReference type="InterPro" id="IPR010982">
    <property type="entry name" value="Lambda_DNA-bd_dom_sf"/>
</dbReference>
<reference evidence="3 4" key="1">
    <citation type="submission" date="2018-09" db="EMBL/GenBank/DDBJ databases">
        <title>Characterization of the phylogenetic diversity of five novel species belonging to the genus Bifidobacterium.</title>
        <authorList>
            <person name="Lugli G.A."/>
            <person name="Duranti S."/>
            <person name="Milani C."/>
        </authorList>
    </citation>
    <scope>NUCLEOTIDE SEQUENCE [LARGE SCALE GENOMIC DNA]</scope>
    <source>
        <strain evidence="3 4">2033B</strain>
    </source>
</reference>
<dbReference type="InterPro" id="IPR001387">
    <property type="entry name" value="Cro/C1-type_HTH"/>
</dbReference>
<feature type="domain" description="HTH cro/C1-type" evidence="2">
    <location>
        <begin position="18"/>
        <end position="51"/>
    </location>
</feature>
<dbReference type="SUPFAM" id="SSF47413">
    <property type="entry name" value="lambda repressor-like DNA-binding domains"/>
    <property type="match status" value="1"/>
</dbReference>
<feature type="transmembrane region" description="Helical" evidence="1">
    <location>
        <begin position="116"/>
        <end position="138"/>
    </location>
</feature>
<keyword evidence="4" id="KW-1185">Reference proteome</keyword>
<dbReference type="CDD" id="cd00093">
    <property type="entry name" value="HTH_XRE"/>
    <property type="match status" value="1"/>
</dbReference>
<protein>
    <submittedName>
        <fullName evidence="3">Transcriptional regulator</fullName>
    </submittedName>
</protein>
<evidence type="ECO:0000313" key="4">
    <source>
        <dbReference type="Proteomes" id="UP000287470"/>
    </source>
</evidence>
<dbReference type="Pfam" id="PF01381">
    <property type="entry name" value="HTH_3"/>
    <property type="match status" value="1"/>
</dbReference>
<comment type="caution">
    <text evidence="3">The sequence shown here is derived from an EMBL/GenBank/DDBJ whole genome shotgun (WGS) entry which is preliminary data.</text>
</comment>
<keyword evidence="1" id="KW-0812">Transmembrane</keyword>
<evidence type="ECO:0000313" key="3">
    <source>
        <dbReference type="EMBL" id="RSX52101.1"/>
    </source>
</evidence>
<name>A0A430FH30_9BIFI</name>
<organism evidence="3 4">
    <name type="scientific">Bifidobacterium samirii</name>
    <dbReference type="NCBI Taxonomy" id="2306974"/>
    <lineage>
        <taxon>Bacteria</taxon>
        <taxon>Bacillati</taxon>
        <taxon>Actinomycetota</taxon>
        <taxon>Actinomycetes</taxon>
        <taxon>Bifidobacteriales</taxon>
        <taxon>Bifidobacteriaceae</taxon>
        <taxon>Bifidobacterium</taxon>
    </lineage>
</organism>
<evidence type="ECO:0000256" key="1">
    <source>
        <dbReference type="SAM" id="Phobius"/>
    </source>
</evidence>
<keyword evidence="1" id="KW-0472">Membrane</keyword>
<evidence type="ECO:0000259" key="2">
    <source>
        <dbReference type="PROSITE" id="PS50943"/>
    </source>
</evidence>
<proteinExistence type="predicted"/>
<dbReference type="GO" id="GO:0003677">
    <property type="term" value="F:DNA binding"/>
    <property type="evidence" value="ECO:0007669"/>
    <property type="project" value="InterPro"/>
</dbReference>
<dbReference type="Proteomes" id="UP000287470">
    <property type="component" value="Unassembled WGS sequence"/>
</dbReference>
<dbReference type="Gene3D" id="1.10.260.40">
    <property type="entry name" value="lambda repressor-like DNA-binding domains"/>
    <property type="match status" value="1"/>
</dbReference>
<dbReference type="EMBL" id="QXGK01000024">
    <property type="protein sequence ID" value="RSX52101.1"/>
    <property type="molecule type" value="Genomic_DNA"/>
</dbReference>
<accession>A0A430FH30</accession>